<reference evidence="1 2" key="1">
    <citation type="submission" date="2019-08" db="EMBL/GenBank/DDBJ databases">
        <title>Whole genome of Aphis craccivora.</title>
        <authorList>
            <person name="Voronova N.V."/>
            <person name="Shulinski R.S."/>
            <person name="Bandarenka Y.V."/>
            <person name="Zhorov D.G."/>
            <person name="Warner D."/>
        </authorList>
    </citation>
    <scope>NUCLEOTIDE SEQUENCE [LARGE SCALE GENOMIC DNA]</scope>
    <source>
        <strain evidence="1">180601</strain>
        <tissue evidence="1">Whole Body</tissue>
    </source>
</reference>
<accession>A0A6G0YI59</accession>
<evidence type="ECO:0000313" key="2">
    <source>
        <dbReference type="Proteomes" id="UP000478052"/>
    </source>
</evidence>
<sequence>MPNFFHIVPVGDNTVFNWDFSIYLMTGTSNNRWENSTRCVISGKTGFAHTRSIVYYQRSYFFVTHIDQLPNTETNYLSLNYSYITMRKNRFNY</sequence>
<evidence type="ECO:0000313" key="1">
    <source>
        <dbReference type="EMBL" id="KAF0756135.1"/>
    </source>
</evidence>
<dbReference type="EMBL" id="VUJU01003932">
    <property type="protein sequence ID" value="KAF0756135.1"/>
    <property type="molecule type" value="Genomic_DNA"/>
</dbReference>
<name>A0A6G0YI59_APHCR</name>
<keyword evidence="2" id="KW-1185">Reference proteome</keyword>
<dbReference type="Proteomes" id="UP000478052">
    <property type="component" value="Unassembled WGS sequence"/>
</dbReference>
<organism evidence="1 2">
    <name type="scientific">Aphis craccivora</name>
    <name type="common">Cowpea aphid</name>
    <dbReference type="NCBI Taxonomy" id="307492"/>
    <lineage>
        <taxon>Eukaryota</taxon>
        <taxon>Metazoa</taxon>
        <taxon>Ecdysozoa</taxon>
        <taxon>Arthropoda</taxon>
        <taxon>Hexapoda</taxon>
        <taxon>Insecta</taxon>
        <taxon>Pterygota</taxon>
        <taxon>Neoptera</taxon>
        <taxon>Paraneoptera</taxon>
        <taxon>Hemiptera</taxon>
        <taxon>Sternorrhyncha</taxon>
        <taxon>Aphidomorpha</taxon>
        <taxon>Aphidoidea</taxon>
        <taxon>Aphididae</taxon>
        <taxon>Aphidini</taxon>
        <taxon>Aphis</taxon>
        <taxon>Aphis</taxon>
    </lineage>
</organism>
<gene>
    <name evidence="1" type="ORF">FWK35_00011492</name>
</gene>
<proteinExistence type="predicted"/>
<protein>
    <submittedName>
        <fullName evidence="1">Acetolactate synthase small subunit</fullName>
    </submittedName>
</protein>
<comment type="caution">
    <text evidence="1">The sequence shown here is derived from an EMBL/GenBank/DDBJ whole genome shotgun (WGS) entry which is preliminary data.</text>
</comment>
<dbReference type="OrthoDB" id="10266825at2759"/>
<dbReference type="AlphaFoldDB" id="A0A6G0YI59"/>